<name>A0A8J3I4E8_9CHLR</name>
<dbReference type="Proteomes" id="UP000612362">
    <property type="component" value="Unassembled WGS sequence"/>
</dbReference>
<feature type="domain" description="AB hydrolase-1" evidence="1">
    <location>
        <begin position="31"/>
        <end position="107"/>
    </location>
</feature>
<dbReference type="EMBL" id="BNJF01000004">
    <property type="protein sequence ID" value="GHO49229.1"/>
    <property type="molecule type" value="Genomic_DNA"/>
</dbReference>
<reference evidence="2" key="1">
    <citation type="submission" date="2020-10" db="EMBL/GenBank/DDBJ databases">
        <title>Taxonomic study of unclassified bacteria belonging to the class Ktedonobacteria.</title>
        <authorList>
            <person name="Yabe S."/>
            <person name="Wang C.M."/>
            <person name="Zheng Y."/>
            <person name="Sakai Y."/>
            <person name="Cavaletti L."/>
            <person name="Monciardini P."/>
            <person name="Donadio S."/>
        </authorList>
    </citation>
    <scope>NUCLEOTIDE SEQUENCE</scope>
    <source>
        <strain evidence="2">SOSP1-1</strain>
    </source>
</reference>
<evidence type="ECO:0000259" key="1">
    <source>
        <dbReference type="Pfam" id="PF00561"/>
    </source>
</evidence>
<gene>
    <name evidence="2" type="ORF">KSX_73920</name>
</gene>
<dbReference type="Pfam" id="PF00561">
    <property type="entry name" value="Abhydrolase_1"/>
    <property type="match status" value="1"/>
</dbReference>
<dbReference type="InterPro" id="IPR029058">
    <property type="entry name" value="AB_hydrolase_fold"/>
</dbReference>
<evidence type="ECO:0000313" key="3">
    <source>
        <dbReference type="Proteomes" id="UP000612362"/>
    </source>
</evidence>
<dbReference type="SUPFAM" id="SSF53474">
    <property type="entry name" value="alpha/beta-Hydrolases"/>
    <property type="match status" value="1"/>
</dbReference>
<evidence type="ECO:0000313" key="2">
    <source>
        <dbReference type="EMBL" id="GHO49229.1"/>
    </source>
</evidence>
<protein>
    <recommendedName>
        <fullName evidence="1">AB hydrolase-1 domain-containing protein</fullName>
    </recommendedName>
</protein>
<dbReference type="RefSeq" id="WP_220198334.1">
    <property type="nucleotide sequence ID" value="NZ_BNJF01000004.1"/>
</dbReference>
<dbReference type="Gene3D" id="3.40.50.1820">
    <property type="entry name" value="alpha/beta hydrolase"/>
    <property type="match status" value="1"/>
</dbReference>
<organism evidence="2 3">
    <name type="scientific">Ktedonospora formicarum</name>
    <dbReference type="NCBI Taxonomy" id="2778364"/>
    <lineage>
        <taxon>Bacteria</taxon>
        <taxon>Bacillati</taxon>
        <taxon>Chloroflexota</taxon>
        <taxon>Ktedonobacteria</taxon>
        <taxon>Ktedonobacterales</taxon>
        <taxon>Ktedonobacteraceae</taxon>
        <taxon>Ktedonospora</taxon>
    </lineage>
</organism>
<accession>A0A8J3I4E8</accession>
<comment type="caution">
    <text evidence="2">The sequence shown here is derived from an EMBL/GenBank/DDBJ whole genome shotgun (WGS) entry which is preliminary data.</text>
</comment>
<keyword evidence="3" id="KW-1185">Reference proteome</keyword>
<dbReference type="AlphaFoldDB" id="A0A8J3I4E8"/>
<dbReference type="InterPro" id="IPR000073">
    <property type="entry name" value="AB_hydrolase_1"/>
</dbReference>
<sequence>MQPYEHRHFLLPIAETMHLSVTTQGYRRNMPLILMPGAWQSQMLFQPFLATLSSNYYVITFDLRGHGNSSKPLDNDAYSLTHFASDLRQLITFFQLQDQNWGIVGSSTLTSHILHHVLQEHGLSGLTEVYLIGAKRRPSSELLEFLSCNGSSMSTNMLYTLMQQVACYMLPPSHNLNDRFWQAFREAHVVPLACSQALARILQGPRPSLQKDHFEILHESLTLSDLSGSSRLHTSLTHKNTADRMNLSATVSITC</sequence>
<proteinExistence type="predicted"/>